<protein>
    <submittedName>
        <fullName evidence="6">Putative transporter</fullName>
    </submittedName>
</protein>
<dbReference type="GO" id="GO:0022857">
    <property type="term" value="F:transmembrane transporter activity"/>
    <property type="evidence" value="ECO:0007669"/>
    <property type="project" value="InterPro"/>
</dbReference>
<gene>
    <name evidence="6" type="ORF">PIN31115_03217</name>
</gene>
<feature type="domain" description="Major facilitator superfamily (MFS) profile" evidence="5">
    <location>
        <begin position="1"/>
        <end position="379"/>
    </location>
</feature>
<dbReference type="AlphaFoldDB" id="A0A5E4WCN0"/>
<evidence type="ECO:0000313" key="7">
    <source>
        <dbReference type="Proteomes" id="UP000333828"/>
    </source>
</evidence>
<evidence type="ECO:0000256" key="4">
    <source>
        <dbReference type="SAM" id="Phobius"/>
    </source>
</evidence>
<feature type="transmembrane region" description="Helical" evidence="4">
    <location>
        <begin position="88"/>
        <end position="108"/>
    </location>
</feature>
<accession>A0A5E4WCN0</accession>
<keyword evidence="1 4" id="KW-0812">Transmembrane</keyword>
<name>A0A5E4WCN0_9BURK</name>
<dbReference type="SUPFAM" id="SSF103473">
    <property type="entry name" value="MFS general substrate transporter"/>
    <property type="match status" value="1"/>
</dbReference>
<evidence type="ECO:0000313" key="6">
    <source>
        <dbReference type="EMBL" id="VVE22552.1"/>
    </source>
</evidence>
<evidence type="ECO:0000259" key="5">
    <source>
        <dbReference type="PROSITE" id="PS50850"/>
    </source>
</evidence>
<feature type="transmembrane region" description="Helical" evidence="4">
    <location>
        <begin position="354"/>
        <end position="372"/>
    </location>
</feature>
<proteinExistence type="predicted"/>
<dbReference type="Proteomes" id="UP000333828">
    <property type="component" value="Unassembled WGS sequence"/>
</dbReference>
<organism evidence="6 7">
    <name type="scientific">Pandoraea iniqua</name>
    <dbReference type="NCBI Taxonomy" id="2508288"/>
    <lineage>
        <taxon>Bacteria</taxon>
        <taxon>Pseudomonadati</taxon>
        <taxon>Pseudomonadota</taxon>
        <taxon>Betaproteobacteria</taxon>
        <taxon>Burkholderiales</taxon>
        <taxon>Burkholderiaceae</taxon>
        <taxon>Pandoraea</taxon>
    </lineage>
</organism>
<feature type="transmembrane region" description="Helical" evidence="4">
    <location>
        <begin position="31"/>
        <end position="52"/>
    </location>
</feature>
<dbReference type="PANTHER" id="PTHR42910">
    <property type="entry name" value="TRANSPORTER SCO4007-RELATED"/>
    <property type="match status" value="1"/>
</dbReference>
<dbReference type="Gene3D" id="1.20.1250.20">
    <property type="entry name" value="MFS general substrate transporter like domains"/>
    <property type="match status" value="1"/>
</dbReference>
<reference evidence="6 7" key="1">
    <citation type="submission" date="2019-08" db="EMBL/GenBank/DDBJ databases">
        <authorList>
            <person name="Peeters C."/>
        </authorList>
    </citation>
    <scope>NUCLEOTIDE SEQUENCE [LARGE SCALE GENOMIC DNA]</scope>
    <source>
        <strain evidence="6 7">LMG 31115</strain>
    </source>
</reference>
<feature type="transmembrane region" description="Helical" evidence="4">
    <location>
        <begin position="120"/>
        <end position="140"/>
    </location>
</feature>
<keyword evidence="2 4" id="KW-1133">Transmembrane helix</keyword>
<feature type="transmembrane region" description="Helical" evidence="4">
    <location>
        <begin position="203"/>
        <end position="226"/>
    </location>
</feature>
<dbReference type="InterPro" id="IPR036259">
    <property type="entry name" value="MFS_trans_sf"/>
</dbReference>
<dbReference type="CDD" id="cd17324">
    <property type="entry name" value="MFS_NepI_like"/>
    <property type="match status" value="1"/>
</dbReference>
<dbReference type="Pfam" id="PF07690">
    <property type="entry name" value="MFS_1"/>
    <property type="match status" value="1"/>
</dbReference>
<feature type="transmembrane region" description="Helical" evidence="4">
    <location>
        <begin position="64"/>
        <end position="82"/>
    </location>
</feature>
<feature type="transmembrane region" description="Helical" evidence="4">
    <location>
        <begin position="328"/>
        <end position="348"/>
    </location>
</feature>
<keyword evidence="7" id="KW-1185">Reference proteome</keyword>
<evidence type="ECO:0000256" key="3">
    <source>
        <dbReference type="ARBA" id="ARBA00023136"/>
    </source>
</evidence>
<dbReference type="EMBL" id="CABPSI010000003">
    <property type="protein sequence ID" value="VVE22552.1"/>
    <property type="molecule type" value="Genomic_DNA"/>
</dbReference>
<feature type="transmembrane region" description="Helical" evidence="4">
    <location>
        <begin position="146"/>
        <end position="167"/>
    </location>
</feature>
<keyword evidence="3 4" id="KW-0472">Membrane</keyword>
<feature type="transmembrane region" description="Helical" evidence="4">
    <location>
        <begin position="232"/>
        <end position="253"/>
    </location>
</feature>
<dbReference type="InterPro" id="IPR011701">
    <property type="entry name" value="MFS"/>
</dbReference>
<evidence type="ECO:0000256" key="1">
    <source>
        <dbReference type="ARBA" id="ARBA00022692"/>
    </source>
</evidence>
<feature type="transmembrane region" description="Helical" evidence="4">
    <location>
        <begin position="288"/>
        <end position="307"/>
    </location>
</feature>
<sequence>MAMACGLAVANLNYCHPMLGHIGTRFDTSGWQLSLVPAAAQLGYAVGLLLLTPLGDRVADRRRLIAWQMLGLCASLLLAASAPHFAVLVIASFAIGVTGTVAQHILPLAAQLAPPERRGAVVGTVVSGLLIGILGARTLAGWVATWWHWRAMFGMAALAMLCLAALLGRRLPYAPPTTSMTYPALLRSMITLFRRHRALRQSALIGGLLFAAFSAFWSTLTLWLASPVHGQHAGVAGTFGVIGIVGALAAPFAGRLTDRGGPRRVLWVGIGAVVLSFTALWIGQASLAGIALGVIVLDLGVQTGQIANQTRIYALDAEATSRLNTLYMSVYFLMGALGSALGVMAWSAWGWDGVCAFGLVAGLLACAVHASGTRSARFL</sequence>
<feature type="transmembrane region" description="Helical" evidence="4">
    <location>
        <begin position="265"/>
        <end position="282"/>
    </location>
</feature>
<dbReference type="InterPro" id="IPR020846">
    <property type="entry name" value="MFS_dom"/>
</dbReference>
<evidence type="ECO:0000256" key="2">
    <source>
        <dbReference type="ARBA" id="ARBA00022989"/>
    </source>
</evidence>
<dbReference type="PANTHER" id="PTHR42910:SF1">
    <property type="entry name" value="MAJOR FACILITATOR SUPERFAMILY (MFS) PROFILE DOMAIN-CONTAINING PROTEIN"/>
    <property type="match status" value="1"/>
</dbReference>
<dbReference type="PROSITE" id="PS50850">
    <property type="entry name" value="MFS"/>
    <property type="match status" value="1"/>
</dbReference>